<name>M7XXF8_9BACT</name>
<accession>M7XXF8</accession>
<dbReference type="RefSeq" id="WP_008627380.1">
    <property type="nucleotide sequence ID" value="NZ_AMZY02000010.1"/>
</dbReference>
<proteinExistence type="predicted"/>
<dbReference type="Gene3D" id="2.180.10.10">
    <property type="entry name" value="RHS repeat-associated core"/>
    <property type="match status" value="1"/>
</dbReference>
<evidence type="ECO:0008006" key="3">
    <source>
        <dbReference type="Google" id="ProtNLM"/>
    </source>
</evidence>
<evidence type="ECO:0000313" key="2">
    <source>
        <dbReference type="Proteomes" id="UP000010953"/>
    </source>
</evidence>
<keyword evidence="2" id="KW-1185">Reference proteome</keyword>
<gene>
    <name evidence="1" type="ORF">C943_00464</name>
</gene>
<dbReference type="AlphaFoldDB" id="M7XXF8"/>
<dbReference type="EMBL" id="AMZY02000010">
    <property type="protein sequence ID" value="EMS33187.1"/>
    <property type="molecule type" value="Genomic_DNA"/>
</dbReference>
<sequence length="290" mass="33994">MERLLILLLFFGTPLIAFGQKSQLSVKHSVSMNLKGQVQEVRNYAFEPGGKESDTVNLVPYDFFGMLNFIVQFDRQGWKVKKIDLKLHDSKLVPSATWSYRYDSLHRLIEETYIFKSIDQTDTASFHYLYPSTNHTTIIEKRNSEMRMAYHHKLENRTEEVTTVNSDSSYIARKYFQFDEQERIIKVEDYGNESRLRNLTINFFGSDSYRNPAKVLETDLRTGKTFLSENELDVFGNVVGKKISSVESGESRTTTFTYSYDELGNWIEQKEFIDGVLRKVFKREIVYYED</sequence>
<evidence type="ECO:0000313" key="1">
    <source>
        <dbReference type="EMBL" id="EMS33187.1"/>
    </source>
</evidence>
<dbReference type="InParanoid" id="M7XXF8"/>
<dbReference type="OrthoDB" id="978260at2"/>
<organism evidence="1 2">
    <name type="scientific">Mariniradius saccharolyticus AK6</name>
    <dbReference type="NCBI Taxonomy" id="1239962"/>
    <lineage>
        <taxon>Bacteria</taxon>
        <taxon>Pseudomonadati</taxon>
        <taxon>Bacteroidota</taxon>
        <taxon>Cytophagia</taxon>
        <taxon>Cytophagales</taxon>
        <taxon>Cyclobacteriaceae</taxon>
        <taxon>Mariniradius</taxon>
    </lineage>
</organism>
<reference evidence="1" key="1">
    <citation type="submission" date="2013-01" db="EMBL/GenBank/DDBJ databases">
        <title>Genome assembly of Mariniradius saccharolyticus AK6.</title>
        <authorList>
            <person name="Vaidya B."/>
            <person name="Khatri I."/>
            <person name="Tanuku N.R.S."/>
            <person name="Subramanian S."/>
            <person name="Pinnaka A."/>
        </authorList>
    </citation>
    <scope>NUCLEOTIDE SEQUENCE [LARGE SCALE GENOMIC DNA]</scope>
    <source>
        <strain evidence="1">AK6</strain>
    </source>
</reference>
<comment type="caution">
    <text evidence="1">The sequence shown here is derived from an EMBL/GenBank/DDBJ whole genome shotgun (WGS) entry which is preliminary data.</text>
</comment>
<dbReference type="Proteomes" id="UP000010953">
    <property type="component" value="Unassembled WGS sequence"/>
</dbReference>
<protein>
    <recommendedName>
        <fullName evidence="3">YD repeat-containing protein</fullName>
    </recommendedName>
</protein>